<dbReference type="InterPro" id="IPR010730">
    <property type="entry name" value="HET"/>
</dbReference>
<dbReference type="PANTHER" id="PTHR33112:SF9">
    <property type="entry name" value="HETEROKARYON INCOMPATIBILITY DOMAIN-CONTAINING PROTEIN"/>
    <property type="match status" value="1"/>
</dbReference>
<sequence>MSCEILDLLRRYLRDCESQKQSHGDCPGQREQILPTRLVCIGPDRDSIRLHEPKPCDTGVYVALSHCWGPKGSCLVQTTTETLDQNKAGIRWDSLSDVYKDSIQLCQMFEVDYLWIDSLCIIQDNKDDWEAESSKMAGYYSQATFTIAVESSPDGNFSFLTNRQKRWQSQTYSVKDRQGIHRHYSVQEHCNLQYVDTGILGKYFKEGKKLLTNRAWAFQEHLLSRRLIRFTPSGIIWQCKAGVFLGEELLNGLIRPPSLIPDTYYHKMPSLQAKKLNKQQEPTFREWAAYLAAYSRRDITYESDWLPALSGIAAKHQAKLQGPYLAGIWADHLPYSLCWERRRGAATFYANPENNIPSWSWASLHTTEVHYPYLTYDSWQPLLETHQPRILEIFCDMSNKAPFGRVIKGAFILIEAPLFKATISKDGIDYDEFEIRFSDRSQVRVTRLVFIKDCMLDISGDYASRAINSYHTKHTSTTLGDRVQQSIAWVVWLARIDRRTFGLVLGKDPQSTSFQRLGTVIANDMPSASFNTDGTWTRFKFN</sequence>
<evidence type="ECO:0000313" key="2">
    <source>
        <dbReference type="EMBL" id="KAF4454145.1"/>
    </source>
</evidence>
<keyword evidence="3" id="KW-1185">Reference proteome</keyword>
<evidence type="ECO:0000259" key="1">
    <source>
        <dbReference type="Pfam" id="PF06985"/>
    </source>
</evidence>
<dbReference type="OrthoDB" id="3486565at2759"/>
<comment type="caution">
    <text evidence="2">The sequence shown here is derived from an EMBL/GenBank/DDBJ whole genome shotgun (WGS) entry which is preliminary data.</text>
</comment>
<feature type="domain" description="Heterokaryon incompatibility" evidence="1">
    <location>
        <begin position="61"/>
        <end position="220"/>
    </location>
</feature>
<organism evidence="2 3">
    <name type="scientific">Fusarium austroafricanum</name>
    <dbReference type="NCBI Taxonomy" id="2364996"/>
    <lineage>
        <taxon>Eukaryota</taxon>
        <taxon>Fungi</taxon>
        <taxon>Dikarya</taxon>
        <taxon>Ascomycota</taxon>
        <taxon>Pezizomycotina</taxon>
        <taxon>Sordariomycetes</taxon>
        <taxon>Hypocreomycetidae</taxon>
        <taxon>Hypocreales</taxon>
        <taxon>Nectriaceae</taxon>
        <taxon>Fusarium</taxon>
        <taxon>Fusarium concolor species complex</taxon>
    </lineage>
</organism>
<gene>
    <name evidence="2" type="ORF">F53441_3280</name>
</gene>
<proteinExistence type="predicted"/>
<dbReference type="PANTHER" id="PTHR33112">
    <property type="entry name" value="DOMAIN PROTEIN, PUTATIVE-RELATED"/>
    <property type="match status" value="1"/>
</dbReference>
<protein>
    <submittedName>
        <fullName evidence="2">HET-domain-containing protein</fullName>
    </submittedName>
</protein>
<dbReference type="AlphaFoldDB" id="A0A8H4KQ26"/>
<dbReference type="Pfam" id="PF06985">
    <property type="entry name" value="HET"/>
    <property type="match status" value="1"/>
</dbReference>
<reference evidence="2" key="1">
    <citation type="submission" date="2020-01" db="EMBL/GenBank/DDBJ databases">
        <title>Identification and distribution of gene clusters putatively required for synthesis of sphingolipid metabolism inhibitors in phylogenetically diverse species of the filamentous fungus Fusarium.</title>
        <authorList>
            <person name="Kim H.-S."/>
            <person name="Busman M."/>
            <person name="Brown D.W."/>
            <person name="Divon H."/>
            <person name="Uhlig S."/>
            <person name="Proctor R.H."/>
        </authorList>
    </citation>
    <scope>NUCLEOTIDE SEQUENCE</scope>
    <source>
        <strain evidence="2">NRRL 53441</strain>
    </source>
</reference>
<accession>A0A8H4KQ26</accession>
<name>A0A8H4KQ26_9HYPO</name>
<evidence type="ECO:0000313" key="3">
    <source>
        <dbReference type="Proteomes" id="UP000605986"/>
    </source>
</evidence>
<dbReference type="EMBL" id="JAADJG010000132">
    <property type="protein sequence ID" value="KAF4454145.1"/>
    <property type="molecule type" value="Genomic_DNA"/>
</dbReference>
<dbReference type="Proteomes" id="UP000605986">
    <property type="component" value="Unassembled WGS sequence"/>
</dbReference>